<organism evidence="1 2">
    <name type="scientific">Microtetraspora malaysiensis</name>
    <dbReference type="NCBI Taxonomy" id="161358"/>
    <lineage>
        <taxon>Bacteria</taxon>
        <taxon>Bacillati</taxon>
        <taxon>Actinomycetota</taxon>
        <taxon>Actinomycetes</taxon>
        <taxon>Streptosporangiales</taxon>
        <taxon>Streptosporangiaceae</taxon>
        <taxon>Microtetraspora</taxon>
    </lineage>
</organism>
<dbReference type="EMBL" id="JBIASD010000063">
    <property type="protein sequence ID" value="MFF3672047.1"/>
    <property type="molecule type" value="Genomic_DNA"/>
</dbReference>
<accession>A0ABW6T6P0</accession>
<dbReference type="RefSeq" id="WP_387418199.1">
    <property type="nucleotide sequence ID" value="NZ_JBIASD010000063.1"/>
</dbReference>
<evidence type="ECO:0000313" key="2">
    <source>
        <dbReference type="Proteomes" id="UP001602013"/>
    </source>
</evidence>
<gene>
    <name evidence="1" type="ORF">ACFYXI_41370</name>
</gene>
<proteinExistence type="predicted"/>
<keyword evidence="2" id="KW-1185">Reference proteome</keyword>
<dbReference type="Proteomes" id="UP001602013">
    <property type="component" value="Unassembled WGS sequence"/>
</dbReference>
<name>A0ABW6T6P0_9ACTN</name>
<sequence length="56" mass="6295">MFSTTGPLATPATGVVRLRYQPGVRQMASVQLHTVDDIDATLFTDWLRQAYELEVK</sequence>
<evidence type="ECO:0000313" key="1">
    <source>
        <dbReference type="EMBL" id="MFF3672047.1"/>
    </source>
</evidence>
<reference evidence="1 2" key="1">
    <citation type="submission" date="2024-10" db="EMBL/GenBank/DDBJ databases">
        <title>The Natural Products Discovery Center: Release of the First 8490 Sequenced Strains for Exploring Actinobacteria Biosynthetic Diversity.</title>
        <authorList>
            <person name="Kalkreuter E."/>
            <person name="Kautsar S.A."/>
            <person name="Yang D."/>
            <person name="Bader C.D."/>
            <person name="Teijaro C.N."/>
            <person name="Fluegel L."/>
            <person name="Davis C.M."/>
            <person name="Simpson J.R."/>
            <person name="Lauterbach L."/>
            <person name="Steele A.D."/>
            <person name="Gui C."/>
            <person name="Meng S."/>
            <person name="Li G."/>
            <person name="Viehrig K."/>
            <person name="Ye F."/>
            <person name="Su P."/>
            <person name="Kiefer A.F."/>
            <person name="Nichols A."/>
            <person name="Cepeda A.J."/>
            <person name="Yan W."/>
            <person name="Fan B."/>
            <person name="Jiang Y."/>
            <person name="Adhikari A."/>
            <person name="Zheng C.-J."/>
            <person name="Schuster L."/>
            <person name="Cowan T.M."/>
            <person name="Smanski M.J."/>
            <person name="Chevrette M.G."/>
            <person name="De Carvalho L.P.S."/>
            <person name="Shen B."/>
        </authorList>
    </citation>
    <scope>NUCLEOTIDE SEQUENCE [LARGE SCALE GENOMIC DNA]</scope>
    <source>
        <strain evidence="1 2">NPDC002173</strain>
    </source>
</reference>
<comment type="caution">
    <text evidence="1">The sequence shown here is derived from an EMBL/GenBank/DDBJ whole genome shotgun (WGS) entry which is preliminary data.</text>
</comment>
<evidence type="ECO:0008006" key="3">
    <source>
        <dbReference type="Google" id="ProtNLM"/>
    </source>
</evidence>
<protein>
    <recommendedName>
        <fullName evidence="3">DUF5655 domain-containing protein</fullName>
    </recommendedName>
</protein>